<reference evidence="2" key="2">
    <citation type="submission" date="2019-07" db="EMBL/GenBank/DDBJ databases">
        <authorList>
            <person name="Seetharam A."/>
            <person name="Woodhouse M."/>
            <person name="Cannon E."/>
        </authorList>
    </citation>
    <scope>NUCLEOTIDE SEQUENCE [LARGE SCALE GENOMIC DNA]</scope>
    <source>
        <strain evidence="2">cv. B73</strain>
    </source>
</reference>
<dbReference type="Gramene" id="Zm00001eb279130_T001">
    <property type="protein sequence ID" value="Zm00001eb279130_P001"/>
    <property type="gene ID" value="Zm00001eb279130"/>
</dbReference>
<feature type="region of interest" description="Disordered" evidence="1">
    <location>
        <begin position="310"/>
        <end position="416"/>
    </location>
</feature>
<feature type="compositionally biased region" description="Basic residues" evidence="1">
    <location>
        <begin position="198"/>
        <end position="207"/>
    </location>
</feature>
<proteinExistence type="predicted"/>
<reference evidence="2" key="3">
    <citation type="submission" date="2021-05" db="UniProtKB">
        <authorList>
            <consortium name="EnsemblPlants"/>
        </authorList>
    </citation>
    <scope>IDENTIFICATION</scope>
    <source>
        <strain evidence="2">cv. B73</strain>
    </source>
</reference>
<organism evidence="2 3">
    <name type="scientific">Zea mays</name>
    <name type="common">Maize</name>
    <dbReference type="NCBI Taxonomy" id="4577"/>
    <lineage>
        <taxon>Eukaryota</taxon>
        <taxon>Viridiplantae</taxon>
        <taxon>Streptophyta</taxon>
        <taxon>Embryophyta</taxon>
        <taxon>Tracheophyta</taxon>
        <taxon>Spermatophyta</taxon>
        <taxon>Magnoliopsida</taxon>
        <taxon>Liliopsida</taxon>
        <taxon>Poales</taxon>
        <taxon>Poaceae</taxon>
        <taxon>PACMAD clade</taxon>
        <taxon>Panicoideae</taxon>
        <taxon>Andropogonodae</taxon>
        <taxon>Andropogoneae</taxon>
        <taxon>Tripsacinae</taxon>
        <taxon>Zea</taxon>
    </lineage>
</organism>
<sequence>MALVGVVGIGITKRPSQQCLDAVESAARRAEAEEGTVEQNTPPWMATKKVTALAAICLVALPILMVTTVSRRDVPRTPASFWPLATLARQACRRPARAGVRRAVVPQPLPVRVLPQEPGAVAVRAPHQAAAPARGAAAPVRPGHRGVQGRGGAAQIVVAPQWQQRRQRHPRRLQVPGAGAVPGAREQDPGRGVGVPLRRARRPRPAPRRRDVAGRRLLRAVPGDVVAAAAAVPDRRPPEPDGRRAGELREPGAAERQRGGGGGVRAPVRVRGPRPLVHVPRQALLLRRRRAAVPPARGVAGDEDGRVLRAGAVPEPGVPGRARRDVPSEGLGVLPPGALPVPPDERGLGAGDEVPQVVPEGLGRKAGHPGEGVRRRRPVPAHPGPDPRLHFAGTPAPRRGGDARAVGGPRRAVQGRPDDRPQLVVLREDTVEVLAVGDGHRRGRERVPAEPRGAPALRLHDARHEGGGGDVPAGHDRQDRHQRLVDVRLRRARPRRAHAVDHVQA</sequence>
<gene>
    <name evidence="2" type="primary">LOC100383179</name>
</gene>
<feature type="compositionally biased region" description="Basic and acidic residues" evidence="1">
    <location>
        <begin position="233"/>
        <end position="258"/>
    </location>
</feature>
<dbReference type="AlphaFoldDB" id="A0A804PXX9"/>
<accession>A0A804PXX9</accession>
<feature type="region of interest" description="Disordered" evidence="1">
    <location>
        <begin position="161"/>
        <end position="215"/>
    </location>
</feature>
<feature type="region of interest" description="Disordered" evidence="1">
    <location>
        <begin position="228"/>
        <end position="269"/>
    </location>
</feature>
<name>A0A804PXX9_MAIZE</name>
<reference evidence="3" key="1">
    <citation type="journal article" date="2009" name="Science">
        <title>The B73 maize genome: complexity, diversity, and dynamics.</title>
        <authorList>
            <person name="Schnable P.S."/>
            <person name="Ware D."/>
            <person name="Fulton R.S."/>
            <person name="Stein J.C."/>
            <person name="Wei F."/>
            <person name="Pasternak S."/>
            <person name="Liang C."/>
            <person name="Zhang J."/>
            <person name="Fulton L."/>
            <person name="Graves T.A."/>
            <person name="Minx P."/>
            <person name="Reily A.D."/>
            <person name="Courtney L."/>
            <person name="Kruchowski S.S."/>
            <person name="Tomlinson C."/>
            <person name="Strong C."/>
            <person name="Delehaunty K."/>
            <person name="Fronick C."/>
            <person name="Courtney B."/>
            <person name="Rock S.M."/>
            <person name="Belter E."/>
            <person name="Du F."/>
            <person name="Kim K."/>
            <person name="Abbott R.M."/>
            <person name="Cotton M."/>
            <person name="Levy A."/>
            <person name="Marchetto P."/>
            <person name="Ochoa K."/>
            <person name="Jackson S.M."/>
            <person name="Gillam B."/>
            <person name="Chen W."/>
            <person name="Yan L."/>
            <person name="Higginbotham J."/>
            <person name="Cardenas M."/>
            <person name="Waligorski J."/>
            <person name="Applebaum E."/>
            <person name="Phelps L."/>
            <person name="Falcone J."/>
            <person name="Kanchi K."/>
            <person name="Thane T."/>
            <person name="Scimone A."/>
            <person name="Thane N."/>
            <person name="Henke J."/>
            <person name="Wang T."/>
            <person name="Ruppert J."/>
            <person name="Shah N."/>
            <person name="Rotter K."/>
            <person name="Hodges J."/>
            <person name="Ingenthron E."/>
            <person name="Cordes M."/>
            <person name="Kohlberg S."/>
            <person name="Sgro J."/>
            <person name="Delgado B."/>
            <person name="Mead K."/>
            <person name="Chinwalla A."/>
            <person name="Leonard S."/>
            <person name="Crouse K."/>
            <person name="Collura K."/>
            <person name="Kudrna D."/>
            <person name="Currie J."/>
            <person name="He R."/>
            <person name="Angelova A."/>
            <person name="Rajasekar S."/>
            <person name="Mueller T."/>
            <person name="Lomeli R."/>
            <person name="Scara G."/>
            <person name="Ko A."/>
            <person name="Delaney K."/>
            <person name="Wissotski M."/>
            <person name="Lopez G."/>
            <person name="Campos D."/>
            <person name="Braidotti M."/>
            <person name="Ashley E."/>
            <person name="Golser W."/>
            <person name="Kim H."/>
            <person name="Lee S."/>
            <person name="Lin J."/>
            <person name="Dujmic Z."/>
            <person name="Kim W."/>
            <person name="Talag J."/>
            <person name="Zuccolo A."/>
            <person name="Fan C."/>
            <person name="Sebastian A."/>
            <person name="Kramer M."/>
            <person name="Spiegel L."/>
            <person name="Nascimento L."/>
            <person name="Zutavern T."/>
            <person name="Miller B."/>
            <person name="Ambroise C."/>
            <person name="Muller S."/>
            <person name="Spooner W."/>
            <person name="Narechania A."/>
            <person name="Ren L."/>
            <person name="Wei S."/>
            <person name="Kumari S."/>
            <person name="Faga B."/>
            <person name="Levy M.J."/>
            <person name="McMahan L."/>
            <person name="Van Buren P."/>
            <person name="Vaughn M.W."/>
            <person name="Ying K."/>
            <person name="Yeh C.-T."/>
            <person name="Emrich S.J."/>
            <person name="Jia Y."/>
            <person name="Kalyanaraman A."/>
            <person name="Hsia A.-P."/>
            <person name="Barbazuk W.B."/>
            <person name="Baucom R.S."/>
            <person name="Brutnell T.P."/>
            <person name="Carpita N.C."/>
            <person name="Chaparro C."/>
            <person name="Chia J.-M."/>
            <person name="Deragon J.-M."/>
            <person name="Estill J.C."/>
            <person name="Fu Y."/>
            <person name="Jeddeloh J.A."/>
            <person name="Han Y."/>
            <person name="Lee H."/>
            <person name="Li P."/>
            <person name="Lisch D.R."/>
            <person name="Liu S."/>
            <person name="Liu Z."/>
            <person name="Nagel D.H."/>
            <person name="McCann M.C."/>
            <person name="SanMiguel P."/>
            <person name="Myers A.M."/>
            <person name="Nettleton D."/>
            <person name="Nguyen J."/>
            <person name="Penning B.W."/>
            <person name="Ponnala L."/>
            <person name="Schneider K.L."/>
            <person name="Schwartz D.C."/>
            <person name="Sharma A."/>
            <person name="Soderlund C."/>
            <person name="Springer N.M."/>
            <person name="Sun Q."/>
            <person name="Wang H."/>
            <person name="Waterman M."/>
            <person name="Westerman R."/>
            <person name="Wolfgruber T.K."/>
            <person name="Yang L."/>
            <person name="Yu Y."/>
            <person name="Zhang L."/>
            <person name="Zhou S."/>
            <person name="Zhu Q."/>
            <person name="Bennetzen J.L."/>
            <person name="Dawe R.K."/>
            <person name="Jiang J."/>
            <person name="Jiang N."/>
            <person name="Presting G.G."/>
            <person name="Wessler S.R."/>
            <person name="Aluru S."/>
            <person name="Martienssen R.A."/>
            <person name="Clifton S.W."/>
            <person name="McCombie W.R."/>
            <person name="Wing R.A."/>
            <person name="Wilson R.K."/>
        </authorList>
    </citation>
    <scope>NUCLEOTIDE SEQUENCE [LARGE SCALE GENOMIC DNA]</scope>
    <source>
        <strain evidence="3">cv. B73</strain>
    </source>
</reference>
<evidence type="ECO:0000256" key="1">
    <source>
        <dbReference type="SAM" id="MobiDB-lite"/>
    </source>
</evidence>
<dbReference type="Proteomes" id="UP000007305">
    <property type="component" value="Chromosome 6"/>
</dbReference>
<dbReference type="OrthoDB" id="428346at2759"/>
<keyword evidence="3" id="KW-1185">Reference proteome</keyword>
<evidence type="ECO:0000313" key="2">
    <source>
        <dbReference type="EnsemblPlants" id="Zm00001eb279130_P001"/>
    </source>
</evidence>
<dbReference type="EnsemblPlants" id="Zm00001eb279130_T001">
    <property type="protein sequence ID" value="Zm00001eb279130_P001"/>
    <property type="gene ID" value="Zm00001eb279130"/>
</dbReference>
<protein>
    <submittedName>
        <fullName evidence="2">Uncharacterized protein</fullName>
    </submittedName>
</protein>
<evidence type="ECO:0000313" key="3">
    <source>
        <dbReference type="Proteomes" id="UP000007305"/>
    </source>
</evidence>
<feature type="region of interest" description="Disordered" evidence="1">
    <location>
        <begin position="461"/>
        <end position="482"/>
    </location>
</feature>